<dbReference type="RefSeq" id="WP_248671220.1">
    <property type="nucleotide sequence ID" value="NZ_CP096563.1"/>
</dbReference>
<dbReference type="Proteomes" id="UP000831484">
    <property type="component" value="Chromosome"/>
</dbReference>
<evidence type="ECO:0000313" key="2">
    <source>
        <dbReference type="Proteomes" id="UP000831484"/>
    </source>
</evidence>
<proteinExistence type="predicted"/>
<sequence>MRTSYRRRRDQLVATLAQQVPQVRVEGISAGLHAVIRLPSGTEQSVLAAARARDLGLEGLSVFRHPDVSSVGGDGIVVGYSTPTQSQYSRTLDVLCEVLQAALR</sequence>
<dbReference type="Gene3D" id="3.90.1150.10">
    <property type="entry name" value="Aspartate Aminotransferase, domain 1"/>
    <property type="match status" value="1"/>
</dbReference>
<dbReference type="InterPro" id="IPR051446">
    <property type="entry name" value="HTH_trans_reg/aminotransferase"/>
</dbReference>
<reference evidence="2" key="1">
    <citation type="journal article" date="2022" name="Environ. Microbiol.">
        <title>Functional analysis, diversity, and distribution of carbendazim hydrolases MheI and CbmA, responsible for the initial step in carbendazim degradation.</title>
        <authorList>
            <person name="Zhang M."/>
            <person name="Bai X."/>
            <person name="Li Q."/>
            <person name="Zhang L."/>
            <person name="Zhu Q."/>
            <person name="Gao S."/>
            <person name="Ke Z."/>
            <person name="Jiang M."/>
            <person name="Hu J."/>
            <person name="Qiu J."/>
            <person name="Hong Q."/>
        </authorList>
    </citation>
    <scope>NUCLEOTIDE SEQUENCE [LARGE SCALE GENOMIC DNA]</scope>
    <source>
        <strain evidence="2">djl-6</strain>
    </source>
</reference>
<dbReference type="AlphaFoldDB" id="A0AB38RFD6"/>
<gene>
    <name evidence="1" type="ORF">M0639_02840</name>
</gene>
<keyword evidence="2" id="KW-1185">Reference proteome</keyword>
<dbReference type="InterPro" id="IPR015422">
    <property type="entry name" value="PyrdxlP-dep_Trfase_small"/>
</dbReference>
<accession>A0AB38RFD6</accession>
<evidence type="ECO:0000313" key="1">
    <source>
        <dbReference type="EMBL" id="UPU43651.1"/>
    </source>
</evidence>
<dbReference type="InterPro" id="IPR015424">
    <property type="entry name" value="PyrdxlP-dep_Trfase"/>
</dbReference>
<dbReference type="PANTHER" id="PTHR46577">
    <property type="entry name" value="HTH-TYPE TRANSCRIPTIONAL REGULATORY PROTEIN GABR"/>
    <property type="match status" value="1"/>
</dbReference>
<organism evidence="1 2">
    <name type="scientific">Rhodococcus qingshengii JCM 15477</name>
    <dbReference type="NCBI Taxonomy" id="1303681"/>
    <lineage>
        <taxon>Bacteria</taxon>
        <taxon>Bacillati</taxon>
        <taxon>Actinomycetota</taxon>
        <taxon>Actinomycetes</taxon>
        <taxon>Mycobacteriales</taxon>
        <taxon>Nocardiaceae</taxon>
        <taxon>Rhodococcus</taxon>
        <taxon>Rhodococcus erythropolis group</taxon>
    </lineage>
</organism>
<dbReference type="PANTHER" id="PTHR46577:SF1">
    <property type="entry name" value="HTH-TYPE TRANSCRIPTIONAL REGULATORY PROTEIN GABR"/>
    <property type="match status" value="1"/>
</dbReference>
<dbReference type="SUPFAM" id="SSF53383">
    <property type="entry name" value="PLP-dependent transferases"/>
    <property type="match status" value="1"/>
</dbReference>
<dbReference type="EMBL" id="CP096563">
    <property type="protein sequence ID" value="UPU43651.1"/>
    <property type="molecule type" value="Genomic_DNA"/>
</dbReference>
<name>A0AB38RFD6_RHOSG</name>
<protein>
    <submittedName>
        <fullName evidence="1">Uncharacterized protein</fullName>
    </submittedName>
</protein>